<evidence type="ECO:0000256" key="2">
    <source>
        <dbReference type="ARBA" id="ARBA00023125"/>
    </source>
</evidence>
<proteinExistence type="predicted"/>
<dbReference type="SUPFAM" id="SSF46689">
    <property type="entry name" value="Homeodomain-like"/>
    <property type="match status" value="1"/>
</dbReference>
<feature type="domain" description="HTH tetR-type" evidence="5">
    <location>
        <begin position="8"/>
        <end position="68"/>
    </location>
</feature>
<dbReference type="SUPFAM" id="SSF48498">
    <property type="entry name" value="Tetracyclin repressor-like, C-terminal domain"/>
    <property type="match status" value="1"/>
</dbReference>
<dbReference type="PANTHER" id="PTHR47506">
    <property type="entry name" value="TRANSCRIPTIONAL REGULATORY PROTEIN"/>
    <property type="match status" value="1"/>
</dbReference>
<dbReference type="Pfam" id="PF16925">
    <property type="entry name" value="TetR_C_13"/>
    <property type="match status" value="1"/>
</dbReference>
<keyword evidence="7" id="KW-1185">Reference proteome</keyword>
<dbReference type="Pfam" id="PF00440">
    <property type="entry name" value="TetR_N"/>
    <property type="match status" value="1"/>
</dbReference>
<dbReference type="Gene3D" id="1.10.357.10">
    <property type="entry name" value="Tetracycline Repressor, domain 2"/>
    <property type="match status" value="1"/>
</dbReference>
<evidence type="ECO:0000256" key="1">
    <source>
        <dbReference type="ARBA" id="ARBA00023015"/>
    </source>
</evidence>
<dbReference type="Proteomes" id="UP000183257">
    <property type="component" value="Unassembled WGS sequence"/>
</dbReference>
<evidence type="ECO:0000313" key="6">
    <source>
        <dbReference type="EMBL" id="SFW65709.1"/>
    </source>
</evidence>
<reference evidence="7" key="1">
    <citation type="submission" date="2016-11" db="EMBL/GenBank/DDBJ databases">
        <authorList>
            <person name="Varghese N."/>
            <person name="Submissions S."/>
        </authorList>
    </citation>
    <scope>NUCLEOTIDE SEQUENCE [LARGE SCALE GENOMIC DNA]</scope>
    <source>
        <strain evidence="7">DSM 24786</strain>
    </source>
</reference>
<feature type="DNA-binding region" description="H-T-H motif" evidence="4">
    <location>
        <begin position="31"/>
        <end position="50"/>
    </location>
</feature>
<evidence type="ECO:0000259" key="5">
    <source>
        <dbReference type="PROSITE" id="PS50977"/>
    </source>
</evidence>
<gene>
    <name evidence="6" type="ORF">SAMN05660313_03167</name>
</gene>
<keyword evidence="3" id="KW-0804">Transcription</keyword>
<keyword evidence="2 4" id="KW-0238">DNA-binding</keyword>
<name>A0A1K1R108_9FLAO</name>
<protein>
    <submittedName>
        <fullName evidence="6">Transcriptional regulator, TetR family</fullName>
    </submittedName>
</protein>
<dbReference type="InterPro" id="IPR001647">
    <property type="entry name" value="HTH_TetR"/>
</dbReference>
<dbReference type="RefSeq" id="WP_072304785.1">
    <property type="nucleotide sequence ID" value="NZ_FPIY01000006.1"/>
</dbReference>
<evidence type="ECO:0000313" key="7">
    <source>
        <dbReference type="Proteomes" id="UP000183257"/>
    </source>
</evidence>
<evidence type="ECO:0000256" key="4">
    <source>
        <dbReference type="PROSITE-ProRule" id="PRU00335"/>
    </source>
</evidence>
<dbReference type="AlphaFoldDB" id="A0A1K1R108"/>
<evidence type="ECO:0000256" key="3">
    <source>
        <dbReference type="ARBA" id="ARBA00023163"/>
    </source>
</evidence>
<accession>A0A1K1R108</accession>
<dbReference type="InterPro" id="IPR009057">
    <property type="entry name" value="Homeodomain-like_sf"/>
</dbReference>
<dbReference type="GO" id="GO:0003677">
    <property type="term" value="F:DNA binding"/>
    <property type="evidence" value="ECO:0007669"/>
    <property type="project" value="UniProtKB-UniRule"/>
</dbReference>
<dbReference type="PRINTS" id="PR00455">
    <property type="entry name" value="HTHTETR"/>
</dbReference>
<dbReference type="EMBL" id="FPIY01000006">
    <property type="protein sequence ID" value="SFW65709.1"/>
    <property type="molecule type" value="Genomic_DNA"/>
</dbReference>
<dbReference type="InterPro" id="IPR011075">
    <property type="entry name" value="TetR_C"/>
</dbReference>
<organism evidence="6 7">
    <name type="scientific">Cellulophaga fucicola</name>
    <dbReference type="NCBI Taxonomy" id="76595"/>
    <lineage>
        <taxon>Bacteria</taxon>
        <taxon>Pseudomonadati</taxon>
        <taxon>Bacteroidota</taxon>
        <taxon>Flavobacteriia</taxon>
        <taxon>Flavobacteriales</taxon>
        <taxon>Flavobacteriaceae</taxon>
        <taxon>Cellulophaga</taxon>
    </lineage>
</organism>
<dbReference type="InterPro" id="IPR036271">
    <property type="entry name" value="Tet_transcr_reg_TetR-rel_C_sf"/>
</dbReference>
<dbReference type="OrthoDB" id="9798857at2"/>
<keyword evidence="1" id="KW-0805">Transcription regulation</keyword>
<dbReference type="STRING" id="76595.SAMN05660313_03167"/>
<sequence>MQQDLKSELTKQLIIDKAFNLFYKDGFKTTSIDKIMKETTLSKGAFYHHYKNKKELGTAVISLKVKKRVVDGMITPLQNSGNAFTILETVFMNRLKAFPFYDKQNGCPMNNLINEIGNTEIAYQNALKSIIEEWKIALICLIEKGKKERSIKENINSKAVAIYLISAFEGIRGIRKLYNDDTILDEYLIGLKLYLNQLKK</sequence>
<dbReference type="PROSITE" id="PS50977">
    <property type="entry name" value="HTH_TETR_2"/>
    <property type="match status" value="1"/>
</dbReference>
<dbReference type="PANTHER" id="PTHR47506:SF3">
    <property type="entry name" value="HTH-TYPE TRANSCRIPTIONAL REGULATOR LMRA"/>
    <property type="match status" value="1"/>
</dbReference>